<reference evidence="5 6" key="1">
    <citation type="journal article" date="2007" name="Int. J. Syst. Evol. Microbiol.">
        <title>Paenibacillus ginsengarvi sp. nov., isolated from soil from ginseng cultivation.</title>
        <authorList>
            <person name="Yoon M.H."/>
            <person name="Ten L.N."/>
            <person name="Im W.T."/>
        </authorList>
    </citation>
    <scope>NUCLEOTIDE SEQUENCE [LARGE SCALE GENOMIC DNA]</scope>
    <source>
        <strain evidence="5 6">KCTC 13059</strain>
    </source>
</reference>
<sequence length="439" mass="48911">MRERELAGILFGGSVTEPSLGKNARSFVQAYGANWSKQLTLETVREDRDTNFTRLSTFVETCGAINQAQDAKRLSYILVDMSLNLVEGSFCCVVLKQSSSKVQLVSRGLGGQQAEKLVKEVAGRWARREGGTSAPETELYEGADTPPMLECPLYYAKELLGVWCIALKHTEQYVLYRDYMTIVAQAASSVLYRLWGKGRIDSGDAVQLLNRALGYWDAYMYQMTHEAQELALPFARSLKLSDAELKQIGEACLIYPYPPSFLGDDLLPSPEQLAIIRDFHAITGDVGEGRTQSSGPAYGAGGQIIAMIYTYLQFGRDLEAVDSLRTVTPKLRKAFRSFIESREVVEKEFSFAEEAAATKEPAVPERPDIRLPAEMSSLSSREQEVLGHVLLGKSNREIAEELRISEHTVKNHMTNIFHKLGVTDRAQAIALVYKSGWNR</sequence>
<dbReference type="PANTHER" id="PTHR44688">
    <property type="entry name" value="DNA-BINDING TRANSCRIPTIONAL ACTIVATOR DEVR_DOSR"/>
    <property type="match status" value="1"/>
</dbReference>
<dbReference type="GO" id="GO:0006355">
    <property type="term" value="P:regulation of DNA-templated transcription"/>
    <property type="evidence" value="ECO:0007669"/>
    <property type="project" value="InterPro"/>
</dbReference>
<organism evidence="5 6">
    <name type="scientific">Paenibacillus ginsengarvi</name>
    <dbReference type="NCBI Taxonomy" id="400777"/>
    <lineage>
        <taxon>Bacteria</taxon>
        <taxon>Bacillati</taxon>
        <taxon>Bacillota</taxon>
        <taxon>Bacilli</taxon>
        <taxon>Bacillales</taxon>
        <taxon>Paenibacillaceae</taxon>
        <taxon>Paenibacillus</taxon>
    </lineage>
</organism>
<feature type="domain" description="HTH luxR-type" evidence="4">
    <location>
        <begin position="371"/>
        <end position="436"/>
    </location>
</feature>
<evidence type="ECO:0000256" key="1">
    <source>
        <dbReference type="ARBA" id="ARBA00023015"/>
    </source>
</evidence>
<dbReference type="Proteomes" id="UP000282311">
    <property type="component" value="Unassembled WGS sequence"/>
</dbReference>
<dbReference type="Pfam" id="PF00196">
    <property type="entry name" value="GerE"/>
    <property type="match status" value="1"/>
</dbReference>
<keyword evidence="6" id="KW-1185">Reference proteome</keyword>
<dbReference type="Gene3D" id="1.10.10.10">
    <property type="entry name" value="Winged helix-like DNA-binding domain superfamily/Winged helix DNA-binding domain"/>
    <property type="match status" value="1"/>
</dbReference>
<accession>A0A3B0AY07</accession>
<evidence type="ECO:0000259" key="4">
    <source>
        <dbReference type="PROSITE" id="PS50043"/>
    </source>
</evidence>
<dbReference type="InterPro" id="IPR036388">
    <property type="entry name" value="WH-like_DNA-bd_sf"/>
</dbReference>
<keyword evidence="2" id="KW-0238">DNA-binding</keyword>
<keyword evidence="3" id="KW-0804">Transcription</keyword>
<dbReference type="InterPro" id="IPR000792">
    <property type="entry name" value="Tscrpt_reg_LuxR_C"/>
</dbReference>
<dbReference type="EMBL" id="RBAH01000039">
    <property type="protein sequence ID" value="RKN65159.1"/>
    <property type="molecule type" value="Genomic_DNA"/>
</dbReference>
<keyword evidence="1" id="KW-0805">Transcription regulation</keyword>
<dbReference type="OrthoDB" id="9808843at2"/>
<evidence type="ECO:0000313" key="6">
    <source>
        <dbReference type="Proteomes" id="UP000282311"/>
    </source>
</evidence>
<evidence type="ECO:0000313" key="5">
    <source>
        <dbReference type="EMBL" id="RKN65159.1"/>
    </source>
</evidence>
<dbReference type="PANTHER" id="PTHR44688:SF16">
    <property type="entry name" value="DNA-BINDING TRANSCRIPTIONAL ACTIVATOR DEVR_DOSR"/>
    <property type="match status" value="1"/>
</dbReference>
<comment type="caution">
    <text evidence="5">The sequence shown here is derived from an EMBL/GenBank/DDBJ whole genome shotgun (WGS) entry which is preliminary data.</text>
</comment>
<dbReference type="InterPro" id="IPR016032">
    <property type="entry name" value="Sig_transdc_resp-reg_C-effctor"/>
</dbReference>
<dbReference type="AlphaFoldDB" id="A0A3B0AY07"/>
<dbReference type="CDD" id="cd06170">
    <property type="entry name" value="LuxR_C_like"/>
    <property type="match status" value="1"/>
</dbReference>
<name>A0A3B0AY07_9BACL</name>
<dbReference type="PROSITE" id="PS00622">
    <property type="entry name" value="HTH_LUXR_1"/>
    <property type="match status" value="1"/>
</dbReference>
<dbReference type="PRINTS" id="PR00038">
    <property type="entry name" value="HTHLUXR"/>
</dbReference>
<proteinExistence type="predicted"/>
<dbReference type="SUPFAM" id="SSF46894">
    <property type="entry name" value="C-terminal effector domain of the bipartite response regulators"/>
    <property type="match status" value="1"/>
</dbReference>
<dbReference type="SMART" id="SM00421">
    <property type="entry name" value="HTH_LUXR"/>
    <property type="match status" value="1"/>
</dbReference>
<evidence type="ECO:0000256" key="3">
    <source>
        <dbReference type="ARBA" id="ARBA00023163"/>
    </source>
</evidence>
<dbReference type="PROSITE" id="PS50043">
    <property type="entry name" value="HTH_LUXR_2"/>
    <property type="match status" value="1"/>
</dbReference>
<protein>
    <submittedName>
        <fullName evidence="5">LuxR family transcriptional regulator</fullName>
    </submittedName>
</protein>
<dbReference type="GO" id="GO:0003677">
    <property type="term" value="F:DNA binding"/>
    <property type="evidence" value="ECO:0007669"/>
    <property type="project" value="UniProtKB-KW"/>
</dbReference>
<gene>
    <name evidence="5" type="ORF">D7M11_33245</name>
</gene>
<evidence type="ECO:0000256" key="2">
    <source>
        <dbReference type="ARBA" id="ARBA00023125"/>
    </source>
</evidence>